<dbReference type="GO" id="GO:0005829">
    <property type="term" value="C:cytosol"/>
    <property type="evidence" value="ECO:0007669"/>
    <property type="project" value="TreeGrafter"/>
</dbReference>
<name>A0A1I0NEI2_9RHOB</name>
<protein>
    <recommendedName>
        <fullName evidence="6">Phosphofructokinase</fullName>
    </recommendedName>
</protein>
<dbReference type="NCBIfam" id="TIGR03168">
    <property type="entry name" value="1-PFK"/>
    <property type="match status" value="1"/>
</dbReference>
<gene>
    <name evidence="8" type="ORF">SAMN05444851_0772</name>
</gene>
<keyword evidence="3" id="KW-0547">Nucleotide-binding</keyword>
<dbReference type="PIRSF" id="PIRSF000535">
    <property type="entry name" value="1PFK/6PFK/LacC"/>
    <property type="match status" value="1"/>
</dbReference>
<dbReference type="Pfam" id="PF00294">
    <property type="entry name" value="PfkB"/>
    <property type="match status" value="1"/>
</dbReference>
<dbReference type="EMBL" id="FOJB01000001">
    <property type="protein sequence ID" value="SEV99818.1"/>
    <property type="molecule type" value="Genomic_DNA"/>
</dbReference>
<evidence type="ECO:0000256" key="6">
    <source>
        <dbReference type="PIRNR" id="PIRNR000535"/>
    </source>
</evidence>
<dbReference type="RefSeq" id="WP_091428427.1">
    <property type="nucleotide sequence ID" value="NZ_FOJB01000001.1"/>
</dbReference>
<dbReference type="CDD" id="cd01164">
    <property type="entry name" value="FruK_PfkB_like"/>
    <property type="match status" value="1"/>
</dbReference>
<keyword evidence="2 6" id="KW-0808">Transferase</keyword>
<dbReference type="GO" id="GO:0003872">
    <property type="term" value="F:6-phosphofructokinase activity"/>
    <property type="evidence" value="ECO:0007669"/>
    <property type="project" value="TreeGrafter"/>
</dbReference>
<dbReference type="GO" id="GO:0005524">
    <property type="term" value="F:ATP binding"/>
    <property type="evidence" value="ECO:0007669"/>
    <property type="project" value="UniProtKB-KW"/>
</dbReference>
<dbReference type="STRING" id="1173584.SAMN05444851_0772"/>
<keyword evidence="9" id="KW-1185">Reference proteome</keyword>
<dbReference type="Proteomes" id="UP000199650">
    <property type="component" value="Unassembled WGS sequence"/>
</dbReference>
<dbReference type="PANTHER" id="PTHR46566:SF2">
    <property type="entry name" value="ATP-DEPENDENT 6-PHOSPHOFRUCTOKINASE ISOZYME 2"/>
    <property type="match status" value="1"/>
</dbReference>
<evidence type="ECO:0000259" key="7">
    <source>
        <dbReference type="Pfam" id="PF00294"/>
    </source>
</evidence>
<dbReference type="InterPro" id="IPR029056">
    <property type="entry name" value="Ribokinase-like"/>
</dbReference>
<evidence type="ECO:0000256" key="4">
    <source>
        <dbReference type="ARBA" id="ARBA00022777"/>
    </source>
</evidence>
<sequence length="319" mass="32665">MPHPVADILTITLNPALDMSTAVDAVRADEKLRCDAPVLDPGGGGINVARAICRTGGAATALVALAGFRGQQMAALLKDEGVPTIAFSLPGETRLSLAVSDRKAGTQYRFVMPGPVWTDNDLAALTEQLQQVIAPGMHVVLSGSQPPGVPVGFSKTLAEITRSKEAILTLDTSGAALTVQTTEDGAAPDILRLDGAESEALAGRSFSSLQDVAGFARAVVDKGFAGSVILALGAEGSILAAENTVLHAVTPPVPVVSKVGAGDSFVGVFTMARATGADWPDALRHGTAAASAAVMSPATELCRDSDLRALLPKVKITRL</sequence>
<keyword evidence="5" id="KW-0067">ATP-binding</keyword>
<evidence type="ECO:0000256" key="2">
    <source>
        <dbReference type="ARBA" id="ARBA00022679"/>
    </source>
</evidence>
<feature type="domain" description="Carbohydrate kinase PfkB" evidence="7">
    <location>
        <begin position="23"/>
        <end position="302"/>
    </location>
</feature>
<dbReference type="PANTHER" id="PTHR46566">
    <property type="entry name" value="1-PHOSPHOFRUCTOKINASE-RELATED"/>
    <property type="match status" value="1"/>
</dbReference>
<evidence type="ECO:0000256" key="3">
    <source>
        <dbReference type="ARBA" id="ARBA00022741"/>
    </source>
</evidence>
<evidence type="ECO:0000256" key="1">
    <source>
        <dbReference type="ARBA" id="ARBA00010688"/>
    </source>
</evidence>
<dbReference type="AlphaFoldDB" id="A0A1I0NEI2"/>
<evidence type="ECO:0000256" key="5">
    <source>
        <dbReference type="ARBA" id="ARBA00022840"/>
    </source>
</evidence>
<dbReference type="SUPFAM" id="SSF53613">
    <property type="entry name" value="Ribokinase-like"/>
    <property type="match status" value="1"/>
</dbReference>
<evidence type="ECO:0000313" key="8">
    <source>
        <dbReference type="EMBL" id="SEV99818.1"/>
    </source>
</evidence>
<dbReference type="OrthoDB" id="9801219at2"/>
<reference evidence="8 9" key="1">
    <citation type="submission" date="2016-10" db="EMBL/GenBank/DDBJ databases">
        <authorList>
            <person name="de Groot N.N."/>
        </authorList>
    </citation>
    <scope>NUCLEOTIDE SEQUENCE [LARGE SCALE GENOMIC DNA]</scope>
    <source>
        <strain evidence="8 9">DSM 29439</strain>
    </source>
</reference>
<accession>A0A1I0NEI2</accession>
<dbReference type="InterPro" id="IPR011611">
    <property type="entry name" value="PfkB_dom"/>
</dbReference>
<evidence type="ECO:0000313" key="9">
    <source>
        <dbReference type="Proteomes" id="UP000199650"/>
    </source>
</evidence>
<keyword evidence="4 8" id="KW-0418">Kinase</keyword>
<dbReference type="Gene3D" id="3.40.1190.20">
    <property type="match status" value="1"/>
</dbReference>
<dbReference type="InterPro" id="IPR017583">
    <property type="entry name" value="Tagatose/fructose_Pkinase"/>
</dbReference>
<organism evidence="8 9">
    <name type="scientific">Aliiroseovarius sediminilitoris</name>
    <dbReference type="NCBI Taxonomy" id="1173584"/>
    <lineage>
        <taxon>Bacteria</taxon>
        <taxon>Pseudomonadati</taxon>
        <taxon>Pseudomonadota</taxon>
        <taxon>Alphaproteobacteria</taxon>
        <taxon>Rhodobacterales</taxon>
        <taxon>Paracoccaceae</taxon>
        <taxon>Aliiroseovarius</taxon>
    </lineage>
</organism>
<comment type="similarity">
    <text evidence="1 6">Belongs to the carbohydrate kinase PfkB family.</text>
</comment>
<proteinExistence type="inferred from homology"/>